<accession>A0ABN5I7D0</accession>
<proteinExistence type="predicted"/>
<protein>
    <submittedName>
        <fullName evidence="1">Uncharacterized protein</fullName>
    </submittedName>
</protein>
<reference evidence="1 2" key="1">
    <citation type="submission" date="2018-02" db="EMBL/GenBank/DDBJ databases">
        <title>Complete genome sequence of Streptomyces dengpaensis, the producer of angucyclines.</title>
        <authorList>
            <person name="Yumei L."/>
        </authorList>
    </citation>
    <scope>NUCLEOTIDE SEQUENCE [LARGE SCALE GENOMIC DNA]</scope>
    <source>
        <strain evidence="1 2">XZHG99</strain>
    </source>
</reference>
<organism evidence="1 2">
    <name type="scientific">Streptomyces dengpaensis</name>
    <dbReference type="NCBI Taxonomy" id="2049881"/>
    <lineage>
        <taxon>Bacteria</taxon>
        <taxon>Bacillati</taxon>
        <taxon>Actinomycetota</taxon>
        <taxon>Actinomycetes</taxon>
        <taxon>Kitasatosporales</taxon>
        <taxon>Streptomycetaceae</taxon>
        <taxon>Streptomyces</taxon>
    </lineage>
</organism>
<dbReference type="Proteomes" id="UP000238413">
    <property type="component" value="Chromosome"/>
</dbReference>
<name>A0ABN5I7D0_9ACTN</name>
<dbReference type="EMBL" id="CP026652">
    <property type="protein sequence ID" value="AVH59037.1"/>
    <property type="molecule type" value="Genomic_DNA"/>
</dbReference>
<evidence type="ECO:0000313" key="1">
    <source>
        <dbReference type="EMBL" id="AVH59037.1"/>
    </source>
</evidence>
<evidence type="ECO:0000313" key="2">
    <source>
        <dbReference type="Proteomes" id="UP000238413"/>
    </source>
</evidence>
<sequence>MRKRTVFFFEIVEAKNGQPRMEPQPWRSFLDGITTAQPHERVVQSGDDRLVGVVDPANPADHLQLAKITGEVPHQLDHSNGTIEALQVAVGKDVVHVTTICFLEFGNIIGTLHGGFSAPRVSAITKWLNGVGLPCGEVALKPVIHARAREKLNRIEAVSEFTVRLEGAPADTISALQASSEVGDSLRRVGRRHPDTDITLTMKVPRRGGRLSRIRRNRALTELRRDVLEFIPDLDEWVDESGVVRDVNGRVAIRDPHRQSLQYEPLDFLAHRITAQCDVPIGFTDGRSVDLGFAVNAVFDAAADHRQELEDAVRPGG</sequence>
<keyword evidence="2" id="KW-1185">Reference proteome</keyword>
<gene>
    <name evidence="1" type="ORF">C4B68_28475</name>
</gene>